<evidence type="ECO:0000313" key="1">
    <source>
        <dbReference type="EMBL" id="KAG9460646.1"/>
    </source>
</evidence>
<dbReference type="Proteomes" id="UP000770717">
    <property type="component" value="Unassembled WGS sequence"/>
</dbReference>
<keyword evidence="2" id="KW-1185">Reference proteome</keyword>
<gene>
    <name evidence="1" type="ORF">GDO78_020459</name>
</gene>
<proteinExistence type="predicted"/>
<accession>A0A8J6EBQ0</accession>
<comment type="caution">
    <text evidence="1">The sequence shown here is derived from an EMBL/GenBank/DDBJ whole genome shotgun (WGS) entry which is preliminary data.</text>
</comment>
<reference evidence="1" key="1">
    <citation type="thesis" date="2020" institute="ProQuest LLC" country="789 East Eisenhower Parkway, Ann Arbor, MI, USA">
        <title>Comparative Genomics and Chromosome Evolution.</title>
        <authorList>
            <person name="Mudd A.B."/>
        </authorList>
    </citation>
    <scope>NUCLEOTIDE SEQUENCE</scope>
    <source>
        <strain evidence="1">HN-11 Male</strain>
        <tissue evidence="1">Kidney and liver</tissue>
    </source>
</reference>
<protein>
    <submittedName>
        <fullName evidence="1">Uncharacterized protein</fullName>
    </submittedName>
</protein>
<dbReference type="EMBL" id="WNTK01050396">
    <property type="protein sequence ID" value="KAG9460646.1"/>
    <property type="molecule type" value="Genomic_DNA"/>
</dbReference>
<sequence length="70" mass="7825">MYKLNKVQEATGVTEVKATRMDGRADTSLVWPIGRGRRRLCKRTVVSPQDPEEGYSWDITLGVAGGRSSW</sequence>
<dbReference type="AlphaFoldDB" id="A0A8J6EBQ0"/>
<evidence type="ECO:0000313" key="2">
    <source>
        <dbReference type="Proteomes" id="UP000770717"/>
    </source>
</evidence>
<organism evidence="1 2">
    <name type="scientific">Eleutherodactylus coqui</name>
    <name type="common">Puerto Rican coqui</name>
    <dbReference type="NCBI Taxonomy" id="57060"/>
    <lineage>
        <taxon>Eukaryota</taxon>
        <taxon>Metazoa</taxon>
        <taxon>Chordata</taxon>
        <taxon>Craniata</taxon>
        <taxon>Vertebrata</taxon>
        <taxon>Euteleostomi</taxon>
        <taxon>Amphibia</taxon>
        <taxon>Batrachia</taxon>
        <taxon>Anura</taxon>
        <taxon>Neobatrachia</taxon>
        <taxon>Hyloidea</taxon>
        <taxon>Eleutherodactylidae</taxon>
        <taxon>Eleutherodactylinae</taxon>
        <taxon>Eleutherodactylus</taxon>
        <taxon>Eleutherodactylus</taxon>
    </lineage>
</organism>
<name>A0A8J6EBQ0_ELECQ</name>